<evidence type="ECO:0000259" key="1">
    <source>
        <dbReference type="Pfam" id="PF08808"/>
    </source>
</evidence>
<protein>
    <recommendedName>
        <fullName evidence="1">RES domain-containing protein</fullName>
    </recommendedName>
</protein>
<organism evidence="2">
    <name type="scientific">Rheinheimera sp. BAL341</name>
    <dbReference type="NCBI Taxonomy" id="1708203"/>
    <lineage>
        <taxon>Bacteria</taxon>
        <taxon>Pseudomonadati</taxon>
        <taxon>Pseudomonadota</taxon>
        <taxon>Gammaproteobacteria</taxon>
        <taxon>Chromatiales</taxon>
        <taxon>Chromatiaceae</taxon>
        <taxon>Rheinheimera</taxon>
    </lineage>
</organism>
<accession>A0A486XTN4</accession>
<gene>
    <name evidence="2" type="ORF">BAL341_3034</name>
</gene>
<reference evidence="2" key="1">
    <citation type="submission" date="2019-04" db="EMBL/GenBank/DDBJ databases">
        <authorList>
            <person name="Brambilla D."/>
        </authorList>
    </citation>
    <scope>NUCLEOTIDE SEQUENCE</scope>
    <source>
        <strain evidence="2">BAL1</strain>
    </source>
</reference>
<sequence length="456" mass="49573">MANRVGAEKQRSQDERNAKIAQFGEALDKRNSNIANTAANAVVASTAQDAMDSVATQSQEQTERIMQALAYNRALDLNEVEAAQNAKRTDQTLARIEAVNAQSAALQTHANEMQQHFDARVKYGQQNAADALQRGINRGSYAASKNYQSPDLMAGVNVEGNIAAAIQRRETAYSSVGLGAGAANGSFGDFATWYGASLANESWQALQFMGKAVVNGLTLGTMNDRFSPFSSSYHSLIGDNTLFGNPTTFAGAVGRDSGVIGSYGIDPLAAVGVFGKLSRYDINLSLNGTPTIVSGQGSYVRMDGHKIYDSNFPALSSNPREQYRFSDPAYRSTGGDVYFGENVVTSYMEVQKNITNKSLFVGDVRIDNILDLTDPRVLKQMNIDPAKLTTRVDNPLQKKVVYSYTNQISNQAYDAGYNGILYSSSRNTGNNRAFVLFGERYDPDAIKLILNRQIKP</sequence>
<evidence type="ECO:0000313" key="2">
    <source>
        <dbReference type="EMBL" id="VHO05963.1"/>
    </source>
</evidence>
<proteinExistence type="predicted"/>
<name>A0A486XTN4_9GAMM</name>
<dbReference type="AlphaFoldDB" id="A0A486XTN4"/>
<dbReference type="InterPro" id="IPR014914">
    <property type="entry name" value="RES_dom"/>
</dbReference>
<dbReference type="Pfam" id="PF08808">
    <property type="entry name" value="RES"/>
    <property type="match status" value="1"/>
</dbReference>
<dbReference type="EMBL" id="CAAJGR010000016">
    <property type="protein sequence ID" value="VHO05963.1"/>
    <property type="molecule type" value="Genomic_DNA"/>
</dbReference>
<feature type="domain" description="RES" evidence="1">
    <location>
        <begin position="312"/>
        <end position="438"/>
    </location>
</feature>